<keyword evidence="7" id="KW-0808">Transferase</keyword>
<feature type="transmembrane region" description="Helical" evidence="14">
    <location>
        <begin position="437"/>
        <end position="456"/>
    </location>
</feature>
<evidence type="ECO:0000256" key="7">
    <source>
        <dbReference type="ARBA" id="ARBA00022679"/>
    </source>
</evidence>
<keyword evidence="6 14" id="KW-0328">Glycosyltransferase</keyword>
<evidence type="ECO:0000256" key="3">
    <source>
        <dbReference type="ARBA" id="ARBA00010600"/>
    </source>
</evidence>
<feature type="transmembrane region" description="Helical" evidence="14">
    <location>
        <begin position="285"/>
        <end position="305"/>
    </location>
</feature>
<feature type="transmembrane region" description="Helical" evidence="14">
    <location>
        <begin position="391"/>
        <end position="409"/>
    </location>
</feature>
<dbReference type="AlphaFoldDB" id="A0A7R9L938"/>
<proteinExistence type="inferred from homology"/>
<dbReference type="PANTHER" id="PTHR12989:SF10">
    <property type="entry name" value="DOL-P-GLC:GLC(2)MAN(9)GLCNAC(2)-PP-DOL ALPHA-1,2-GLUCOSYLTRANSFERASE-RELATED"/>
    <property type="match status" value="1"/>
</dbReference>
<evidence type="ECO:0000256" key="2">
    <source>
        <dbReference type="ARBA" id="ARBA00004922"/>
    </source>
</evidence>
<evidence type="ECO:0000256" key="14">
    <source>
        <dbReference type="PIRNR" id="PIRNR028810"/>
    </source>
</evidence>
<feature type="transmembrane region" description="Helical" evidence="14">
    <location>
        <begin position="317"/>
        <end position="337"/>
    </location>
</feature>
<feature type="transmembrane region" description="Helical" evidence="14">
    <location>
        <begin position="145"/>
        <end position="168"/>
    </location>
</feature>
<reference evidence="15" key="1">
    <citation type="submission" date="2020-11" db="EMBL/GenBank/DDBJ databases">
        <authorList>
            <person name="Tran Van P."/>
        </authorList>
    </citation>
    <scope>NUCLEOTIDE SEQUENCE</scope>
</reference>
<evidence type="ECO:0000256" key="10">
    <source>
        <dbReference type="ARBA" id="ARBA00022989"/>
    </source>
</evidence>
<dbReference type="EC" id="2.4.1.256" evidence="4 14"/>
<dbReference type="PIRSF" id="PIRSF028810">
    <property type="entry name" value="Alpha1_2_glucosyltferase_Alg10"/>
    <property type="match status" value="1"/>
</dbReference>
<evidence type="ECO:0000256" key="9">
    <source>
        <dbReference type="ARBA" id="ARBA00022824"/>
    </source>
</evidence>
<feature type="transmembrane region" description="Helical" evidence="14">
    <location>
        <begin position="188"/>
        <end position="217"/>
    </location>
</feature>
<comment type="subcellular location">
    <subcellularLocation>
        <location evidence="1">Endoplasmic reticulum membrane</location>
        <topology evidence="1">Multi-pass membrane protein</topology>
    </subcellularLocation>
</comment>
<evidence type="ECO:0000256" key="1">
    <source>
        <dbReference type="ARBA" id="ARBA00004477"/>
    </source>
</evidence>
<evidence type="ECO:0000313" key="16">
    <source>
        <dbReference type="Proteomes" id="UP000728032"/>
    </source>
</evidence>
<keyword evidence="16" id="KW-1185">Reference proteome</keyword>
<evidence type="ECO:0000313" key="15">
    <source>
        <dbReference type="EMBL" id="CAD7637360.1"/>
    </source>
</evidence>
<evidence type="ECO:0000256" key="4">
    <source>
        <dbReference type="ARBA" id="ARBA00011967"/>
    </source>
</evidence>
<protein>
    <recommendedName>
        <fullName evidence="5 14">Dol-P-Glc:Glc(2)Man(9)GlcNAc(2)-PP-Dol alpha-1,2-glucosyltransferase</fullName>
        <ecNumber evidence="4 14">2.4.1.256</ecNumber>
    </recommendedName>
</protein>
<feature type="transmembrane region" description="Helical" evidence="14">
    <location>
        <begin position="238"/>
        <end position="265"/>
    </location>
</feature>
<dbReference type="Proteomes" id="UP000728032">
    <property type="component" value="Unassembled WGS sequence"/>
</dbReference>
<evidence type="ECO:0000256" key="13">
    <source>
        <dbReference type="ARBA" id="ARBA00048064"/>
    </source>
</evidence>
<accession>A0A7R9L938</accession>
<name>A0A7R9L938_9ACAR</name>
<gene>
    <name evidence="15" type="ORF">ONB1V03_LOCUS770</name>
</gene>
<evidence type="ECO:0000256" key="12">
    <source>
        <dbReference type="ARBA" id="ARBA00044727"/>
    </source>
</evidence>
<feature type="transmembrane region" description="Helical" evidence="14">
    <location>
        <begin position="111"/>
        <end position="133"/>
    </location>
</feature>
<feature type="transmembrane region" description="Helical" evidence="14">
    <location>
        <begin position="21"/>
        <end position="43"/>
    </location>
</feature>
<keyword evidence="11 14" id="KW-0472">Membrane</keyword>
<dbReference type="Pfam" id="PF04922">
    <property type="entry name" value="DIE2_ALG10"/>
    <property type="match status" value="1"/>
</dbReference>
<dbReference type="GO" id="GO:0005789">
    <property type="term" value="C:endoplasmic reticulum membrane"/>
    <property type="evidence" value="ECO:0007669"/>
    <property type="project" value="UniProtKB-SubCell"/>
</dbReference>
<comment type="caution">
    <text evidence="14">Lacks conserved residue(s) required for the propagation of feature annotation.</text>
</comment>
<comment type="similarity">
    <text evidence="3 14">Belongs to the ALG10 glucosyltransferase family.</text>
</comment>
<evidence type="ECO:0000256" key="6">
    <source>
        <dbReference type="ARBA" id="ARBA00022676"/>
    </source>
</evidence>
<dbReference type="OrthoDB" id="4769at2759"/>
<keyword evidence="9" id="KW-0256">Endoplasmic reticulum</keyword>
<evidence type="ECO:0000256" key="8">
    <source>
        <dbReference type="ARBA" id="ARBA00022692"/>
    </source>
</evidence>
<sequence length="469" mass="54135">MAPNERQNGFVGSKATSEVMFNKIVILMGTFLGFAVLALMILINSELPEPYMDEIFHVQQTQTYCKGNFTYWNPKITTPPGLYLTTLGFLKPFSELYAFGEEDETKICPLFILRLMNVIFTCANSYLMYLISAQIHRFAPRTSRLMLLFSSVSLATLPPLFFFSFLYYTDPGSLFFVLLMYMFDVNDYQWLASLFGAISLLYRQTNIVWVFFLAAHTSLKIMNRSPDKSKRRSLMKSLLQAMPQILMVCGGYALLGIAFIAFLVYNKGIVLGDRLAHEAVLHLAQIPYFLGFVSFFGFPWIFTSANIKKFMSISVRYPLRVVSGVVVMAVLVNRFSYTHPYLLADNRHYTFYIWRRILGREGSVVPYAVVPVYVFTAVSMFQLLQRKDAHFKTLLILCTFVSTVPQKLLELRYFIVPFVIWRLNIAPTNPAVLSLEVLLYTAVNAFTLYMFVFNTFKWPQNNELQRIMW</sequence>
<dbReference type="InterPro" id="IPR016900">
    <property type="entry name" value="Alg10"/>
</dbReference>
<comment type="pathway">
    <text evidence="2">Protein modification; protein glycosylation.</text>
</comment>
<dbReference type="PANTHER" id="PTHR12989">
    <property type="entry name" value="ALPHA-1,2-GLUCOSYLTRANSFERASE ALG10"/>
    <property type="match status" value="1"/>
</dbReference>
<dbReference type="EMBL" id="OC914903">
    <property type="protein sequence ID" value="CAD7637360.1"/>
    <property type="molecule type" value="Genomic_DNA"/>
</dbReference>
<comment type="catalytic activity">
    <reaction evidence="13">
        <text>an alpha-D-Glc-(1-&gt;3)-alpha-D-Glc-(1-&gt;3)-alpha-D-Man-(1-&gt;2)-alpha-D-Man-(1-&gt;2)-alpha-D-Man-(1-&gt;3)-[alpha-D-Man-(1-&gt;2)-alpha-D-Man-(1-&gt;3)-[alpha-D-Man-(1-&gt;2)-alpha-D-Man-(1-&gt;6)]-alpha-D-Man-(1-&gt;6)]-beta-D-Man-(1-&gt;4)-beta-D-GlcNAc-(1-&gt;4)-alpha-D-GlcNAc-diphospho-di-trans,poly-cis-dolichol + a di-trans,poly-cis-dolichyl beta-D-glucosyl phosphate = a alpha-D-Glc-(1-&gt;2)-alpha-D-Glc-(1-&gt;3)-alpha-D-Glc-(1-&gt;3)-alpha-D-Man-(1-&gt;2)-alpha-D-Man-(1-&gt;2)-alpha-D-Man-(1-&gt;3)-[alpha-D-Man-(1-&gt;2)-alpha-D-Man-(1-&gt;3)-[alpha-D-Man-(1-&gt;2)-alpha-D-Man-(1-&gt;6)]-alpha-D-Man-(1-&gt;6)]-beta-D-Man-(1-&gt;4)-beta-D-GlcNAc-(1-&gt;4)-alpha-D-GlcNAc-diphospho-di-trans,poly-cis-dolichol + a di-trans,poly-cis-dolichyl phosphate + H(+)</text>
        <dbReference type="Rhea" id="RHEA:29543"/>
        <dbReference type="Rhea" id="RHEA-COMP:19498"/>
        <dbReference type="Rhea" id="RHEA-COMP:19502"/>
        <dbReference type="Rhea" id="RHEA-COMP:19512"/>
        <dbReference type="Rhea" id="RHEA-COMP:19522"/>
        <dbReference type="ChEBI" id="CHEBI:15378"/>
        <dbReference type="ChEBI" id="CHEBI:57525"/>
        <dbReference type="ChEBI" id="CHEBI:57683"/>
        <dbReference type="ChEBI" id="CHEBI:132522"/>
        <dbReference type="ChEBI" id="CHEBI:132523"/>
        <dbReference type="EC" id="2.4.1.256"/>
    </reaction>
    <physiologicalReaction direction="left-to-right" evidence="13">
        <dbReference type="Rhea" id="RHEA:29544"/>
    </physiologicalReaction>
</comment>
<dbReference type="EMBL" id="CAJPVJ010000078">
    <property type="protein sequence ID" value="CAG2160344.1"/>
    <property type="molecule type" value="Genomic_DNA"/>
</dbReference>
<evidence type="ECO:0000256" key="5">
    <source>
        <dbReference type="ARBA" id="ARBA00018512"/>
    </source>
</evidence>
<feature type="transmembrane region" description="Helical" evidence="14">
    <location>
        <begin position="364"/>
        <end position="384"/>
    </location>
</feature>
<organism evidence="15">
    <name type="scientific">Oppiella nova</name>
    <dbReference type="NCBI Taxonomy" id="334625"/>
    <lineage>
        <taxon>Eukaryota</taxon>
        <taxon>Metazoa</taxon>
        <taxon>Ecdysozoa</taxon>
        <taxon>Arthropoda</taxon>
        <taxon>Chelicerata</taxon>
        <taxon>Arachnida</taxon>
        <taxon>Acari</taxon>
        <taxon>Acariformes</taxon>
        <taxon>Sarcoptiformes</taxon>
        <taxon>Oribatida</taxon>
        <taxon>Brachypylina</taxon>
        <taxon>Oppioidea</taxon>
        <taxon>Oppiidae</taxon>
        <taxon>Oppiella</taxon>
    </lineage>
</organism>
<dbReference type="GO" id="GO:0106073">
    <property type="term" value="F:dolichyl pyrophosphate Glc2Man9GlcNAc2 alpha-1,2-glucosyltransferase activity"/>
    <property type="evidence" value="ECO:0007669"/>
    <property type="project" value="UniProtKB-UniRule"/>
</dbReference>
<keyword evidence="10 14" id="KW-1133">Transmembrane helix</keyword>
<dbReference type="GO" id="GO:0006488">
    <property type="term" value="P:dolichol-linked oligosaccharide biosynthetic process"/>
    <property type="evidence" value="ECO:0007669"/>
    <property type="project" value="UniProtKB-UniRule"/>
</dbReference>
<evidence type="ECO:0000256" key="11">
    <source>
        <dbReference type="ARBA" id="ARBA00023136"/>
    </source>
</evidence>
<comment type="function">
    <text evidence="12">Dol-P-Glc:Glc(2)Man(9)GlcNAc(2)-PP-Dol alpha-1,2-glucosyltransferase that operates in the biosynthetic pathway of dolichol-linked oligosaccharides, the glycan precursors employed in protein asparagine (N)-glycosylation. The assembly of dolichol-linked oligosaccharides begins on the cytosolic side of the endoplasmic reticulum membrane and finishes in its lumen. The sequential addition of sugars to dolichol pyrophosphate produces dolichol-linked oligosaccharides containing fourteen sugars, including two GlcNAcs, nine mannoses and three glucoses. Once assembled, the oligosaccharide is transferred from the lipid to nascent proteins by oligosaccharyltransferases. In the lumen of the endoplasmic reticulum, adds the third and last glucose residue from dolichyl phosphate glucose (Dol-P-Glc) onto the lipid-linked oligosaccharide intermediate Glc(2)Man(9)GlcNAc(2)-PP-Dol to produce Glc(3)Man(9)GlcNAc(2)-PP-Dol.</text>
</comment>
<keyword evidence="8 14" id="KW-0812">Transmembrane</keyword>